<keyword evidence="1" id="KW-0472">Membrane</keyword>
<evidence type="ECO:0000256" key="1">
    <source>
        <dbReference type="SAM" id="Phobius"/>
    </source>
</evidence>
<evidence type="ECO:0000313" key="3">
    <source>
        <dbReference type="Proteomes" id="UP000005845"/>
    </source>
</evidence>
<keyword evidence="1" id="KW-1133">Transmembrane helix</keyword>
<gene>
    <name evidence="2" type="ORF">GOSPT_064_00080</name>
</gene>
<protein>
    <recommendedName>
        <fullName evidence="4">LemA family protein</fullName>
    </recommendedName>
</protein>
<evidence type="ECO:0008006" key="4">
    <source>
        <dbReference type="Google" id="ProtNLM"/>
    </source>
</evidence>
<dbReference type="AlphaFoldDB" id="H5U0W2"/>
<name>H5U0W2_9ACTN</name>
<dbReference type="Gene3D" id="1.20.1440.20">
    <property type="entry name" value="LemA-like domain"/>
    <property type="match status" value="1"/>
</dbReference>
<accession>H5U0W2</accession>
<dbReference type="InterPro" id="IPR023353">
    <property type="entry name" value="LemA-like_dom_sf"/>
</dbReference>
<dbReference type="EMBL" id="BAFC01000064">
    <property type="protein sequence ID" value="GAB39370.1"/>
    <property type="molecule type" value="Genomic_DNA"/>
</dbReference>
<dbReference type="SUPFAM" id="SSF140478">
    <property type="entry name" value="LemA-like"/>
    <property type="match status" value="1"/>
</dbReference>
<comment type="caution">
    <text evidence="2">The sequence shown here is derived from an EMBL/GenBank/DDBJ whole genome shotgun (WGS) entry which is preliminary data.</text>
</comment>
<keyword evidence="3" id="KW-1185">Reference proteome</keyword>
<proteinExistence type="predicted"/>
<dbReference type="Proteomes" id="UP000005845">
    <property type="component" value="Unassembled WGS sequence"/>
</dbReference>
<reference evidence="2 3" key="1">
    <citation type="submission" date="2012-02" db="EMBL/GenBank/DDBJ databases">
        <title>Whole genome shotgun sequence of Gordonia sputi NBRC 100414.</title>
        <authorList>
            <person name="Yoshida I."/>
            <person name="Hosoyama A."/>
            <person name="Tsuchikane K."/>
            <person name="Katsumata H."/>
            <person name="Yamazaki S."/>
            <person name="Fujita N."/>
        </authorList>
    </citation>
    <scope>NUCLEOTIDE SEQUENCE [LARGE SCALE GENOMIC DNA]</scope>
    <source>
        <strain evidence="2 3">NBRC 100414</strain>
    </source>
</reference>
<sequence>MNGAAHQQLSVASSLADAVRFSGITVSGTVASIVFVVVVLVVVAAAWAYKTANRLDRLNVRVDLARRSLESTLERRSVVARAIAAWMETSTDDRGRKAAALLTAVADRAERATPDQREDAENDVSAALARTDNGVRPASLSIELADAETRVMMARRFYNDAVRDTRALATRRPVRWLKLGGTAAPPAYFEISERVAPDDESS</sequence>
<evidence type="ECO:0000313" key="2">
    <source>
        <dbReference type="EMBL" id="GAB39370.1"/>
    </source>
</evidence>
<feature type="transmembrane region" description="Helical" evidence="1">
    <location>
        <begin position="24"/>
        <end position="49"/>
    </location>
</feature>
<keyword evidence="1" id="KW-0812">Transmembrane</keyword>
<dbReference type="eggNOG" id="COG1704">
    <property type="taxonomic scope" value="Bacteria"/>
</dbReference>
<organism evidence="2 3">
    <name type="scientific">Gordonia sputi NBRC 100414</name>
    <dbReference type="NCBI Taxonomy" id="1089453"/>
    <lineage>
        <taxon>Bacteria</taxon>
        <taxon>Bacillati</taxon>
        <taxon>Actinomycetota</taxon>
        <taxon>Actinomycetes</taxon>
        <taxon>Mycobacteriales</taxon>
        <taxon>Gordoniaceae</taxon>
        <taxon>Gordonia</taxon>
    </lineage>
</organism>